<sequence>MHQVRRTDVFPPGEHHVVAERHHLSEAAAPHSHDFHELAVVTGGTAVHVSGAGERPLARGSVVLLRPGDWHGYRACADLVVHNVYLGSEVLGHELAWLRADFPFAPAPHDPVALPPLTGAALALAESSLTALAAGGAPRTVRVGLLLCVLGGALPPGSGAAARPHPALTAAVRLLEQDVAAAWTVERLAGTAGLSPGRLARLFTRGMGVPPMAYLARLRAERAAALLIETDLPVAAVGRRVGWPDPNYASRRFRHHFGLSPARYRERFRA</sequence>
<dbReference type="Gene3D" id="2.60.120.10">
    <property type="entry name" value="Jelly Rolls"/>
    <property type="match status" value="1"/>
</dbReference>
<dbReference type="Pfam" id="PF12833">
    <property type="entry name" value="HTH_18"/>
    <property type="match status" value="1"/>
</dbReference>
<evidence type="ECO:0000313" key="6">
    <source>
        <dbReference type="Proteomes" id="UP000295345"/>
    </source>
</evidence>
<gene>
    <name evidence="5" type="ORF">E1283_31570</name>
</gene>
<dbReference type="Proteomes" id="UP000295345">
    <property type="component" value="Unassembled WGS sequence"/>
</dbReference>
<evidence type="ECO:0000313" key="5">
    <source>
        <dbReference type="EMBL" id="TDC64411.1"/>
    </source>
</evidence>
<dbReference type="Gene3D" id="1.10.10.60">
    <property type="entry name" value="Homeodomain-like"/>
    <property type="match status" value="2"/>
</dbReference>
<feature type="domain" description="HTH araC/xylS-type" evidence="4">
    <location>
        <begin position="169"/>
        <end position="267"/>
    </location>
</feature>
<dbReference type="GO" id="GO:0043565">
    <property type="term" value="F:sequence-specific DNA binding"/>
    <property type="evidence" value="ECO:0007669"/>
    <property type="project" value="InterPro"/>
</dbReference>
<accession>A0A4R4SL98</accession>
<reference evidence="5 6" key="1">
    <citation type="submission" date="2019-03" db="EMBL/GenBank/DDBJ databases">
        <title>Draft genome sequences of novel Actinobacteria.</title>
        <authorList>
            <person name="Sahin N."/>
            <person name="Ay H."/>
            <person name="Saygin H."/>
        </authorList>
    </citation>
    <scope>NUCLEOTIDE SEQUENCE [LARGE SCALE GENOMIC DNA]</scope>
    <source>
        <strain evidence="5 6">DSM 41900</strain>
    </source>
</reference>
<protein>
    <submittedName>
        <fullName evidence="5">AraC family transcriptional regulator</fullName>
    </submittedName>
</protein>
<evidence type="ECO:0000256" key="1">
    <source>
        <dbReference type="ARBA" id="ARBA00023015"/>
    </source>
</evidence>
<dbReference type="InterPro" id="IPR014710">
    <property type="entry name" value="RmlC-like_jellyroll"/>
</dbReference>
<dbReference type="PROSITE" id="PS01124">
    <property type="entry name" value="HTH_ARAC_FAMILY_2"/>
    <property type="match status" value="1"/>
</dbReference>
<dbReference type="SUPFAM" id="SSF51215">
    <property type="entry name" value="Regulatory protein AraC"/>
    <property type="match status" value="1"/>
</dbReference>
<dbReference type="InterPro" id="IPR050204">
    <property type="entry name" value="AraC_XylS_family_regulators"/>
</dbReference>
<keyword evidence="2" id="KW-0238">DNA-binding</keyword>
<dbReference type="PANTHER" id="PTHR46796">
    <property type="entry name" value="HTH-TYPE TRANSCRIPTIONAL ACTIVATOR RHAS-RELATED"/>
    <property type="match status" value="1"/>
</dbReference>
<comment type="caution">
    <text evidence="5">The sequence shown here is derived from an EMBL/GenBank/DDBJ whole genome shotgun (WGS) entry which is preliminary data.</text>
</comment>
<dbReference type="InterPro" id="IPR003313">
    <property type="entry name" value="AraC-bd"/>
</dbReference>
<dbReference type="InterPro" id="IPR009057">
    <property type="entry name" value="Homeodomain-like_sf"/>
</dbReference>
<proteinExistence type="predicted"/>
<dbReference type="GO" id="GO:0003700">
    <property type="term" value="F:DNA-binding transcription factor activity"/>
    <property type="evidence" value="ECO:0007669"/>
    <property type="project" value="InterPro"/>
</dbReference>
<dbReference type="InterPro" id="IPR018060">
    <property type="entry name" value="HTH_AraC"/>
</dbReference>
<dbReference type="OrthoDB" id="9799345at2"/>
<dbReference type="Pfam" id="PF02311">
    <property type="entry name" value="AraC_binding"/>
    <property type="match status" value="1"/>
</dbReference>
<evidence type="ECO:0000259" key="4">
    <source>
        <dbReference type="PROSITE" id="PS01124"/>
    </source>
</evidence>
<dbReference type="SMART" id="SM00342">
    <property type="entry name" value="HTH_ARAC"/>
    <property type="match status" value="1"/>
</dbReference>
<keyword evidence="6" id="KW-1185">Reference proteome</keyword>
<dbReference type="AlphaFoldDB" id="A0A4R4SL98"/>
<evidence type="ECO:0000256" key="3">
    <source>
        <dbReference type="ARBA" id="ARBA00023163"/>
    </source>
</evidence>
<dbReference type="EMBL" id="SMKI01000520">
    <property type="protein sequence ID" value="TDC64411.1"/>
    <property type="molecule type" value="Genomic_DNA"/>
</dbReference>
<dbReference type="SUPFAM" id="SSF46689">
    <property type="entry name" value="Homeodomain-like"/>
    <property type="match status" value="2"/>
</dbReference>
<keyword evidence="3" id="KW-0804">Transcription</keyword>
<keyword evidence="1" id="KW-0805">Transcription regulation</keyword>
<evidence type="ECO:0000256" key="2">
    <source>
        <dbReference type="ARBA" id="ARBA00023125"/>
    </source>
</evidence>
<dbReference type="InterPro" id="IPR037923">
    <property type="entry name" value="HTH-like"/>
</dbReference>
<organism evidence="5 6">
    <name type="scientific">Streptomyces hainanensis</name>
    <dbReference type="NCBI Taxonomy" id="402648"/>
    <lineage>
        <taxon>Bacteria</taxon>
        <taxon>Bacillati</taxon>
        <taxon>Actinomycetota</taxon>
        <taxon>Actinomycetes</taxon>
        <taxon>Kitasatosporales</taxon>
        <taxon>Streptomycetaceae</taxon>
        <taxon>Streptomyces</taxon>
    </lineage>
</organism>
<name>A0A4R4SL98_9ACTN</name>
<dbReference type="RefSeq" id="WP_132821600.1">
    <property type="nucleotide sequence ID" value="NZ_SMKI01000520.1"/>
</dbReference>